<keyword evidence="2" id="KW-0449">Lipoprotein</keyword>
<keyword evidence="2" id="KW-0472">Membrane</keyword>
<dbReference type="SUPFAM" id="SSF56954">
    <property type="entry name" value="Outer membrane efflux proteins (OEP)"/>
    <property type="match status" value="1"/>
</dbReference>
<evidence type="ECO:0000256" key="1">
    <source>
        <dbReference type="ARBA" id="ARBA00007613"/>
    </source>
</evidence>
<dbReference type="EMBL" id="JBHRTL010000004">
    <property type="protein sequence ID" value="MFC3154282.1"/>
    <property type="molecule type" value="Genomic_DNA"/>
</dbReference>
<keyword evidence="2" id="KW-0812">Transmembrane</keyword>
<evidence type="ECO:0000313" key="3">
    <source>
        <dbReference type="EMBL" id="MFC3154282.1"/>
    </source>
</evidence>
<gene>
    <name evidence="3" type="ORF">ACFOEB_03635</name>
</gene>
<comment type="subcellular location">
    <subcellularLocation>
        <location evidence="2">Cell outer membrane</location>
        <topology evidence="2">Lipid-anchor</topology>
    </subcellularLocation>
</comment>
<dbReference type="Gene3D" id="2.20.200.10">
    <property type="entry name" value="Outer membrane efflux proteins (OEP)"/>
    <property type="match status" value="1"/>
</dbReference>
<dbReference type="RefSeq" id="WP_382414460.1">
    <property type="nucleotide sequence ID" value="NZ_AP031500.1"/>
</dbReference>
<comment type="similarity">
    <text evidence="1 2">Belongs to the outer membrane factor (OMF) (TC 1.B.17) family.</text>
</comment>
<dbReference type="PANTHER" id="PTHR30203">
    <property type="entry name" value="OUTER MEMBRANE CATION EFFLUX PROTEIN"/>
    <property type="match status" value="1"/>
</dbReference>
<evidence type="ECO:0000256" key="2">
    <source>
        <dbReference type="RuleBase" id="RU362097"/>
    </source>
</evidence>
<dbReference type="Gene3D" id="1.20.1600.10">
    <property type="entry name" value="Outer membrane efflux proteins (OEP)"/>
    <property type="match status" value="1"/>
</dbReference>
<dbReference type="InterPro" id="IPR010131">
    <property type="entry name" value="MdtP/NodT-like"/>
</dbReference>
<keyword evidence="2" id="KW-0564">Palmitate</keyword>
<keyword evidence="4" id="KW-1185">Reference proteome</keyword>
<dbReference type="PROSITE" id="PS51257">
    <property type="entry name" value="PROKAR_LIPOPROTEIN"/>
    <property type="match status" value="1"/>
</dbReference>
<sequence length="458" mass="51099">MQKTLLALSFTIAGCAYNPSVELPETHTSEVYGQALSRQNINADDAQTLGRWVQVFPEELVDLLRRLRENNLDLDMARLRIERAQQLQRATAADQWPGLNASLNNRDNYDEYGKTSDSNGLNFSASYSVDLWGERAARIDQREIQVQAQRWQERSLMISLQAQFIRTYIQTLALNELRNVAEQNFEASVKLLELFELTFEAGSASGIELRQQKNVVFNARSKLVDLAQSVAVNERALALLLGDTDLTVTDLKTLFADLQAPAIAALQPAELLEQRPDIQLAQLALREDQSLLHQAQVARWPDLSLSASWGLSGVLSGGSDWAGSLGETVSVLLFDGGQTKAQMRIAELDADINRANYLYTVADAYRDVLDQLQAYQARVQQLDISEQRFDNSQALYDLSKVRYESGDTDFINLLLAQQTWFSANESIVTAKRDYLLTLINVYESMGSAPALTAVPPSA</sequence>
<evidence type="ECO:0000313" key="4">
    <source>
        <dbReference type="Proteomes" id="UP001595548"/>
    </source>
</evidence>
<dbReference type="InterPro" id="IPR003423">
    <property type="entry name" value="OMP_efflux"/>
</dbReference>
<dbReference type="Proteomes" id="UP001595548">
    <property type="component" value="Unassembled WGS sequence"/>
</dbReference>
<organism evidence="3 4">
    <name type="scientific">Gilvimarinus japonicus</name>
    <dbReference type="NCBI Taxonomy" id="1796469"/>
    <lineage>
        <taxon>Bacteria</taxon>
        <taxon>Pseudomonadati</taxon>
        <taxon>Pseudomonadota</taxon>
        <taxon>Gammaproteobacteria</taxon>
        <taxon>Cellvibrionales</taxon>
        <taxon>Cellvibrionaceae</taxon>
        <taxon>Gilvimarinus</taxon>
    </lineage>
</organism>
<name>A0ABV7HRP5_9GAMM</name>
<accession>A0ABV7HRP5</accession>
<protein>
    <submittedName>
        <fullName evidence="3">TolC family protein</fullName>
    </submittedName>
</protein>
<reference evidence="4" key="1">
    <citation type="journal article" date="2019" name="Int. J. Syst. Evol. Microbiol.">
        <title>The Global Catalogue of Microorganisms (GCM) 10K type strain sequencing project: providing services to taxonomists for standard genome sequencing and annotation.</title>
        <authorList>
            <consortium name="The Broad Institute Genomics Platform"/>
            <consortium name="The Broad Institute Genome Sequencing Center for Infectious Disease"/>
            <person name="Wu L."/>
            <person name="Ma J."/>
        </authorList>
    </citation>
    <scope>NUCLEOTIDE SEQUENCE [LARGE SCALE GENOMIC DNA]</scope>
    <source>
        <strain evidence="4">KCTC 52141</strain>
    </source>
</reference>
<proteinExistence type="inferred from homology"/>
<dbReference type="Pfam" id="PF02321">
    <property type="entry name" value="OEP"/>
    <property type="match status" value="2"/>
</dbReference>
<keyword evidence="2" id="KW-1134">Transmembrane beta strand</keyword>
<dbReference type="NCBIfam" id="TIGR01845">
    <property type="entry name" value="outer_NodT"/>
    <property type="match status" value="1"/>
</dbReference>
<comment type="caution">
    <text evidence="3">The sequence shown here is derived from an EMBL/GenBank/DDBJ whole genome shotgun (WGS) entry which is preliminary data.</text>
</comment>